<dbReference type="PROSITE" id="PS51257">
    <property type="entry name" value="PROKAR_LIPOPROTEIN"/>
    <property type="match status" value="1"/>
</dbReference>
<feature type="domain" description="Lipocalin-like" evidence="1">
    <location>
        <begin position="32"/>
        <end position="132"/>
    </location>
</feature>
<evidence type="ECO:0000313" key="3">
    <source>
        <dbReference type="Proteomes" id="UP000252172"/>
    </source>
</evidence>
<evidence type="ECO:0000259" key="1">
    <source>
        <dbReference type="Pfam" id="PF13648"/>
    </source>
</evidence>
<protein>
    <recommendedName>
        <fullName evidence="1">Lipocalin-like domain-containing protein</fullName>
    </recommendedName>
</protein>
<dbReference type="OrthoDB" id="1263404at2"/>
<dbReference type="InterPro" id="IPR024311">
    <property type="entry name" value="Lipocalin-like"/>
</dbReference>
<dbReference type="EMBL" id="QPIE01000001">
    <property type="protein sequence ID" value="RCU44965.1"/>
    <property type="molecule type" value="Genomic_DNA"/>
</dbReference>
<proteinExistence type="predicted"/>
<gene>
    <name evidence="2" type="ORF">DQ356_01795</name>
</gene>
<keyword evidence="3" id="KW-1185">Reference proteome</keyword>
<accession>A0A368N620</accession>
<reference evidence="2 3" key="1">
    <citation type="submission" date="2018-07" db="EMBL/GenBank/DDBJ databases">
        <title>Chryseobacterium lacus sp. nov., isolated from lake water.</title>
        <authorList>
            <person name="Li C.-M."/>
        </authorList>
    </citation>
    <scope>NUCLEOTIDE SEQUENCE [LARGE SCALE GENOMIC DNA]</scope>
    <source>
        <strain evidence="2 3">YLOS41</strain>
    </source>
</reference>
<dbReference type="RefSeq" id="WP_114302735.1">
    <property type="nucleotide sequence ID" value="NZ_QPIE01000001.1"/>
</dbReference>
<dbReference type="AlphaFoldDB" id="A0A368N620"/>
<dbReference type="Pfam" id="PF13648">
    <property type="entry name" value="Lipocalin_4"/>
    <property type="match status" value="1"/>
</dbReference>
<name>A0A368N620_9FLAO</name>
<organism evidence="2 3">
    <name type="scientific">Chryseobacterium lacus</name>
    <dbReference type="NCBI Taxonomy" id="2058346"/>
    <lineage>
        <taxon>Bacteria</taxon>
        <taxon>Pseudomonadati</taxon>
        <taxon>Bacteroidota</taxon>
        <taxon>Flavobacteriia</taxon>
        <taxon>Flavobacteriales</taxon>
        <taxon>Weeksellaceae</taxon>
        <taxon>Chryseobacterium group</taxon>
        <taxon>Chryseobacterium</taxon>
    </lineage>
</organism>
<sequence length="155" mass="17125">MKKILFFTMMAGMLMTVSCRNDEKEEEVTSVIGNWKVQKMTAKGTFTSGGFPIPVPNTSSESACVRDSKLDLNADKTGFVLLKQDITGPCEEIGNDNFTYAYDPDTKTITAKYNGSIEEFTVSHLTNNEMTLKQVTAISTPQGIFNGEITLNMKK</sequence>
<dbReference type="Proteomes" id="UP000252172">
    <property type="component" value="Unassembled WGS sequence"/>
</dbReference>
<comment type="caution">
    <text evidence="2">The sequence shown here is derived from an EMBL/GenBank/DDBJ whole genome shotgun (WGS) entry which is preliminary data.</text>
</comment>
<evidence type="ECO:0000313" key="2">
    <source>
        <dbReference type="EMBL" id="RCU44965.1"/>
    </source>
</evidence>